<evidence type="ECO:0000313" key="1">
    <source>
        <dbReference type="EMBL" id="MFG3818888.1"/>
    </source>
</evidence>
<dbReference type="InterPro" id="IPR002636">
    <property type="entry name" value="DUF29"/>
</dbReference>
<dbReference type="Pfam" id="PF01724">
    <property type="entry name" value="DUF29"/>
    <property type="match status" value="1"/>
</dbReference>
<dbReference type="Gene3D" id="1.20.1220.20">
    <property type="entry name" value="Uncharcterised protein PF01724"/>
    <property type="match status" value="1"/>
</dbReference>
<reference evidence="2" key="1">
    <citation type="journal article" date="2024" name="Algal Res.">
        <title>Biochemical, toxicological and genomic investigation of a high-biomass producing Limnothrix strain isolated from Italian shallow drinking water reservoir.</title>
        <authorList>
            <person name="Simonazzi M."/>
            <person name="Shishido T.K."/>
            <person name="Delbaje E."/>
            <person name="Wahlsten M."/>
            <person name="Fewer D.P."/>
            <person name="Sivonen K."/>
            <person name="Pezzolesi L."/>
            <person name="Pistocchi R."/>
        </authorList>
    </citation>
    <scope>NUCLEOTIDE SEQUENCE [LARGE SCALE GENOMIC DNA]</scope>
    <source>
        <strain evidence="2">LRLZ20PSL1</strain>
    </source>
</reference>
<dbReference type="EMBL" id="JAZAQF010000086">
    <property type="protein sequence ID" value="MFG3818888.1"/>
    <property type="molecule type" value="Genomic_DNA"/>
</dbReference>
<dbReference type="Proteomes" id="UP001604335">
    <property type="component" value="Unassembled WGS sequence"/>
</dbReference>
<sequence length="148" mass="16838">MNTTDSITYESDYYGWIQQQVKLLKTGQLTELDLEHLIEEIEGLGASQRAALVNQIARLYLHLLKWQHQPQRRSRSWELSIQNARIEIEELLEDNPSFQPWLAAAVAKGYAKARKQAAAETRLAIDTFPIAPPFDFAQAMTIEIDGIG</sequence>
<accession>A0ABW7CDH8</accession>
<comment type="caution">
    <text evidence="1">The sequence shown here is derived from an EMBL/GenBank/DDBJ whole genome shotgun (WGS) entry which is preliminary data.</text>
</comment>
<evidence type="ECO:0000313" key="2">
    <source>
        <dbReference type="Proteomes" id="UP001604335"/>
    </source>
</evidence>
<name>A0ABW7CDH8_9CYAN</name>
<dbReference type="PANTHER" id="PTHR34235">
    <property type="entry name" value="SLR1203 PROTEIN-RELATED"/>
    <property type="match status" value="1"/>
</dbReference>
<dbReference type="RefSeq" id="WP_393014496.1">
    <property type="nucleotide sequence ID" value="NZ_JAZAQF010000086.1"/>
</dbReference>
<keyword evidence="2" id="KW-1185">Reference proteome</keyword>
<gene>
    <name evidence="1" type="ORF">VPK24_14685</name>
</gene>
<organism evidence="1 2">
    <name type="scientific">Limnothrix redekei LRLZ20PSL1</name>
    <dbReference type="NCBI Taxonomy" id="3112953"/>
    <lineage>
        <taxon>Bacteria</taxon>
        <taxon>Bacillati</taxon>
        <taxon>Cyanobacteriota</taxon>
        <taxon>Cyanophyceae</taxon>
        <taxon>Pseudanabaenales</taxon>
        <taxon>Pseudanabaenaceae</taxon>
        <taxon>Limnothrix</taxon>
    </lineage>
</organism>
<protein>
    <submittedName>
        <fullName evidence="1">DUF29 domain-containing protein</fullName>
    </submittedName>
</protein>
<proteinExistence type="predicted"/>